<dbReference type="EMBL" id="JALNTZ010000001">
    <property type="protein sequence ID" value="KAJ3665653.1"/>
    <property type="molecule type" value="Genomic_DNA"/>
</dbReference>
<dbReference type="Proteomes" id="UP001168821">
    <property type="component" value="Unassembled WGS sequence"/>
</dbReference>
<gene>
    <name evidence="2" type="ORF">Zmor_001140</name>
</gene>
<protein>
    <submittedName>
        <fullName evidence="2">Uncharacterized protein</fullName>
    </submittedName>
</protein>
<dbReference type="AlphaFoldDB" id="A0AA38IYN8"/>
<evidence type="ECO:0000256" key="1">
    <source>
        <dbReference type="SAM" id="MobiDB-lite"/>
    </source>
</evidence>
<evidence type="ECO:0000313" key="3">
    <source>
        <dbReference type="Proteomes" id="UP001168821"/>
    </source>
</evidence>
<evidence type="ECO:0000313" key="2">
    <source>
        <dbReference type="EMBL" id="KAJ3665653.1"/>
    </source>
</evidence>
<feature type="region of interest" description="Disordered" evidence="1">
    <location>
        <begin position="52"/>
        <end position="87"/>
    </location>
</feature>
<comment type="caution">
    <text evidence="2">The sequence shown here is derived from an EMBL/GenBank/DDBJ whole genome shotgun (WGS) entry which is preliminary data.</text>
</comment>
<reference evidence="2" key="1">
    <citation type="journal article" date="2023" name="G3 (Bethesda)">
        <title>Whole genome assemblies of Zophobas morio and Tenebrio molitor.</title>
        <authorList>
            <person name="Kaur S."/>
            <person name="Stinson S.A."/>
            <person name="diCenzo G.C."/>
        </authorList>
    </citation>
    <scope>NUCLEOTIDE SEQUENCE</scope>
    <source>
        <strain evidence="2">QUZm001</strain>
    </source>
</reference>
<keyword evidence="3" id="KW-1185">Reference proteome</keyword>
<organism evidence="2 3">
    <name type="scientific">Zophobas morio</name>
    <dbReference type="NCBI Taxonomy" id="2755281"/>
    <lineage>
        <taxon>Eukaryota</taxon>
        <taxon>Metazoa</taxon>
        <taxon>Ecdysozoa</taxon>
        <taxon>Arthropoda</taxon>
        <taxon>Hexapoda</taxon>
        <taxon>Insecta</taxon>
        <taxon>Pterygota</taxon>
        <taxon>Neoptera</taxon>
        <taxon>Endopterygota</taxon>
        <taxon>Coleoptera</taxon>
        <taxon>Polyphaga</taxon>
        <taxon>Cucujiformia</taxon>
        <taxon>Tenebrionidae</taxon>
        <taxon>Zophobas</taxon>
    </lineage>
</organism>
<accession>A0AA38IYN8</accession>
<proteinExistence type="predicted"/>
<feature type="compositionally biased region" description="Polar residues" evidence="1">
    <location>
        <begin position="52"/>
        <end position="61"/>
    </location>
</feature>
<sequence>MDWNRATSHFQHADNRKNTYNSLSIKGSYVISLPDGCKLRINSTILQSYQNPEFKKQSIQTPKLEISSNRKKKSGNKKPYNSKHSTWQTSTQFTTGCTRYNRVSKKRTIDTSHIPLMFGQF</sequence>
<name>A0AA38IYN8_9CUCU</name>